<dbReference type="PROSITE" id="PS51257">
    <property type="entry name" value="PROKAR_LIPOPROTEIN"/>
    <property type="match status" value="1"/>
</dbReference>
<dbReference type="EMBL" id="JAEUWV010000018">
    <property type="protein sequence ID" value="MCO6395229.1"/>
    <property type="molecule type" value="Genomic_DNA"/>
</dbReference>
<evidence type="ECO:0000313" key="3">
    <source>
        <dbReference type="Proteomes" id="UP001205920"/>
    </source>
</evidence>
<evidence type="ECO:0000256" key="1">
    <source>
        <dbReference type="SAM" id="SignalP"/>
    </source>
</evidence>
<dbReference type="AlphaFoldDB" id="A0AAW5HV86"/>
<comment type="caution">
    <text evidence="2">The sequence shown here is derived from an EMBL/GenBank/DDBJ whole genome shotgun (WGS) entry which is preliminary data.</text>
</comment>
<evidence type="ECO:0008006" key="4">
    <source>
        <dbReference type="Google" id="ProtNLM"/>
    </source>
</evidence>
<feature type="chain" id="PRO_5043924548" description="Secreted protein" evidence="1">
    <location>
        <begin position="26"/>
        <end position="197"/>
    </location>
</feature>
<keyword evidence="3" id="KW-1185">Reference proteome</keyword>
<protein>
    <recommendedName>
        <fullName evidence="4">Secreted protein</fullName>
    </recommendedName>
</protein>
<gene>
    <name evidence="2" type="ORF">JMN37_09660</name>
</gene>
<proteinExistence type="predicted"/>
<sequence length="197" mass="20942">MSVLKRTAALLAASACVAGSLVGCAAPQPKTATALQFRQSAAVTLLGDSGGAYHFRARVENPRVISGQEARRRVGNYTNADTALADVTQLRCFDISYIYTGNTAGDSPDEAVLSPDITIVGESNVAANRVRNFATQLCDTVDLPVLPRDPQALVPNQTYNQTFVSFSVDDAGQPGVEATGLRMETPPGTVMTWRHNL</sequence>
<organism evidence="2 3">
    <name type="scientific">Corynebacterium lipophilum</name>
    <dbReference type="NCBI Taxonomy" id="2804918"/>
    <lineage>
        <taxon>Bacteria</taxon>
        <taxon>Bacillati</taxon>
        <taxon>Actinomycetota</taxon>
        <taxon>Actinomycetes</taxon>
        <taxon>Mycobacteriales</taxon>
        <taxon>Corynebacteriaceae</taxon>
        <taxon>Corynebacterium</taxon>
    </lineage>
</organism>
<name>A0AAW5HV86_9CORY</name>
<accession>A0AAW5HV86</accession>
<dbReference type="Proteomes" id="UP001205920">
    <property type="component" value="Unassembled WGS sequence"/>
</dbReference>
<feature type="signal peptide" evidence="1">
    <location>
        <begin position="1"/>
        <end position="25"/>
    </location>
</feature>
<keyword evidence="1" id="KW-0732">Signal</keyword>
<reference evidence="2 3" key="1">
    <citation type="submission" date="2021-01" db="EMBL/GenBank/DDBJ databases">
        <title>Identification and Characterization of Corynebacterium sp.</title>
        <authorList>
            <person name="Luo Q."/>
            <person name="Qu P."/>
            <person name="Chen Q."/>
        </authorList>
    </citation>
    <scope>NUCLEOTIDE SEQUENCE [LARGE SCALE GENOMIC DNA]</scope>
    <source>
        <strain evidence="2 3">MC-18</strain>
    </source>
</reference>
<evidence type="ECO:0000313" key="2">
    <source>
        <dbReference type="EMBL" id="MCO6395229.1"/>
    </source>
</evidence>
<dbReference type="RefSeq" id="WP_143110556.1">
    <property type="nucleotide sequence ID" value="NZ_JAEUWV010000018.1"/>
</dbReference>